<dbReference type="VEuPathDB" id="PlasmoDB:PVW1_120011500"/>
<organism evidence="1">
    <name type="scientific">Plasmodium vivax</name>
    <name type="common">malaria parasite P. vivax</name>
    <dbReference type="NCBI Taxonomy" id="5855"/>
    <lineage>
        <taxon>Eukaryota</taxon>
        <taxon>Sar</taxon>
        <taxon>Alveolata</taxon>
        <taxon>Apicomplexa</taxon>
        <taxon>Aconoidasida</taxon>
        <taxon>Haemosporida</taxon>
        <taxon>Plasmodiidae</taxon>
        <taxon>Plasmodium</taxon>
        <taxon>Plasmodium (Plasmodium)</taxon>
    </lineage>
</organism>
<dbReference type="Proteomes" id="UP000220605">
    <property type="component" value="Unassembled WGS sequence"/>
</dbReference>
<proteinExistence type="predicted"/>
<sequence>MSKPNDCSISFPSEEFYDKLNEEIPYPSFYKTYCKGVTCLNSDSKYMEVCYKAVKYIRNNSVDNDKQISCNKCNLLNYWVFDQIKRIGGDNTTQINVAYQYIGHVMTRIMKLYYGSNKGQCSLDINVLYDKYRKAKKEFYEYCLDYEEVNEKKHLTDYECKKYRDYLNTKTDLLAHFKEILSGNNFEKCPNSDGENLKCNPNVILAELSRINDTSETKNDLTDDSSKLFLGLSKKNTATAASVAGVSLLGLTLFK</sequence>
<dbReference type="VEuPathDB" id="PlasmoDB:PVP01_0011010"/>
<protein>
    <submittedName>
        <fullName evidence="1">VIR protein</fullName>
    </submittedName>
</protein>
<reference evidence="1" key="1">
    <citation type="submission" date="2016-07" db="EMBL/GenBank/DDBJ databases">
        <authorList>
            <consortium name="Pathogen Informatics"/>
        </authorList>
    </citation>
    <scope>NUCLEOTIDE SEQUENCE</scope>
</reference>
<name>A0A565A6B7_PLAVI</name>
<accession>A0A565A6B7</accession>
<dbReference type="Pfam" id="PF05795">
    <property type="entry name" value="Plasmodium_Vir"/>
    <property type="match status" value="1"/>
</dbReference>
<dbReference type="AlphaFoldDB" id="A0A565A6B7"/>
<dbReference type="EMBL" id="FLZR02000211">
    <property type="protein sequence ID" value="VVA00387.1"/>
    <property type="molecule type" value="Genomic_DNA"/>
</dbReference>
<dbReference type="VEuPathDB" id="PlasmoDB:PVPAM_000016900"/>
<evidence type="ECO:0000313" key="1">
    <source>
        <dbReference type="EMBL" id="VVA00387.1"/>
    </source>
</evidence>
<feature type="non-terminal residue" evidence="1">
    <location>
        <position position="255"/>
    </location>
</feature>
<dbReference type="InterPro" id="IPR008780">
    <property type="entry name" value="Plasmodium_Vir"/>
</dbReference>
<gene>
    <name evidence="1" type="ORF">PVP01_0011010</name>
</gene>